<organism evidence="3 5">
    <name type="scientific">Saccharolobus shibatae</name>
    <dbReference type="NCBI Taxonomy" id="2286"/>
    <lineage>
        <taxon>Archaea</taxon>
        <taxon>Thermoproteota</taxon>
        <taxon>Thermoprotei</taxon>
        <taxon>Sulfolobales</taxon>
        <taxon>Sulfolobaceae</taxon>
        <taxon>Saccharolobus</taxon>
    </lineage>
</organism>
<proteinExistence type="predicted"/>
<evidence type="ECO:0000313" key="5">
    <source>
        <dbReference type="Proteomes" id="UP000693941"/>
    </source>
</evidence>
<evidence type="ECO:0000313" key="3">
    <source>
        <dbReference type="EMBL" id="QXJ33196.1"/>
    </source>
</evidence>
<keyword evidence="4" id="KW-0347">Helicase</keyword>
<dbReference type="Proteomes" id="UP000694036">
    <property type="component" value="Chromosome"/>
</dbReference>
<keyword evidence="4" id="KW-0067">ATP-binding</keyword>
<reference evidence="3 6" key="1">
    <citation type="journal article" date="2021" name="Environ. Microbiol.">
        <title>New insights into the diversity and evolution of the archaeal mobilome from three complete genomes of Saccharolobus shibatae.</title>
        <authorList>
            <person name="Medvedeva S."/>
            <person name="Brandt D."/>
            <person name="Cvirkaite-Krupovic V."/>
            <person name="Liu Y."/>
            <person name="Severinov K."/>
            <person name="Ishino S."/>
            <person name="Ishino Y."/>
            <person name="Prangishvili D."/>
            <person name="Kalinowski J."/>
            <person name="Krupovic M."/>
        </authorList>
    </citation>
    <scope>NUCLEOTIDE SEQUENCE</scope>
    <source>
        <strain evidence="3">BEU9</strain>
        <strain evidence="4 6">S38A</strain>
    </source>
</reference>
<dbReference type="EMBL" id="CP077713">
    <property type="protein sequence ID" value="QXJ36313.1"/>
    <property type="molecule type" value="Genomic_DNA"/>
</dbReference>
<evidence type="ECO:0000313" key="4">
    <source>
        <dbReference type="EMBL" id="QXJ36313.1"/>
    </source>
</evidence>
<evidence type="ECO:0000256" key="1">
    <source>
        <dbReference type="SAM" id="MobiDB-lite"/>
    </source>
</evidence>
<gene>
    <name evidence="3" type="ORF">J5U21_02865</name>
    <name evidence="4" type="ORF">J5U22_02878</name>
</gene>
<dbReference type="Proteomes" id="UP000693941">
    <property type="component" value="Chromosome"/>
</dbReference>
<keyword evidence="4" id="KW-0547">Nucleotide-binding</keyword>
<keyword evidence="4" id="KW-0378">Hydrolase</keyword>
<evidence type="ECO:0000259" key="2">
    <source>
        <dbReference type="Pfam" id="PF01978"/>
    </source>
</evidence>
<dbReference type="EMBL" id="CP077715">
    <property type="protein sequence ID" value="QXJ33196.1"/>
    <property type="molecule type" value="Genomic_DNA"/>
</dbReference>
<sequence>MRRYIIPPRKKSDDGGDGRKENSKNAKNDKKNRISATHLDRDYVEGKDDRYRVAIDVYDVGEEETVQNDKVLRRRKLKFVIQYRNIVKECIDDCSKAVSEVAKATYYKVSKESIFEKLEELRAEFGSSEEVPLVDYVKEKYADRLSEIEKDPIAWITSRTKEIVGYERVKLLTFLSLVSTRIERVMGISRVHVLIVGPSGAGKSSTVKSILKFAGDIAKQMTRITQNALGYLDIDSFDGYTLFIEQIDGQTMNYLRELMSEEKICTAVTEKDADGHLETREKCIYGQPAVISTSVVDTIDVNKEQLFNRFLKAYIKPDTKVETEIWKAILERRKVEVSKEDAIMFRAWLLSRPTYAELPSNVEEEIINFMKTLKQYTRETLNRTVEVARNLIITTAIMRGKNRADLEDWDFVKENFLLDILYNGLGLSERDVEFIETLPNEGGLKTQEVADALKVSKQYALNVLKNLERKGLVEGEKEDGKTFTWYLTPLGRKIKALVNNVGDVVVVKNDKGELVGIADKFRNDADGRGYTGDAVRGDDGGTMQRGDGENDRVIEAYKRLKEHGPFLVTDLTQWFGDDIIEALKRKDLVAFTIVDGVEYVEAK</sequence>
<dbReference type="Pfam" id="PF01978">
    <property type="entry name" value="TrmB"/>
    <property type="match status" value="1"/>
</dbReference>
<feature type="domain" description="Transcription regulator TrmB N-terminal" evidence="2">
    <location>
        <begin position="424"/>
        <end position="481"/>
    </location>
</feature>
<dbReference type="InterPro" id="IPR002831">
    <property type="entry name" value="Tscrpt_reg_TrmB_N"/>
</dbReference>
<dbReference type="AlphaFoldDB" id="A0A8F5GXL9"/>
<name>A0A8F5GXL9_9CREN</name>
<evidence type="ECO:0000313" key="6">
    <source>
        <dbReference type="Proteomes" id="UP000694036"/>
    </source>
</evidence>
<protein>
    <submittedName>
        <fullName evidence="4">MCM helicase</fullName>
    </submittedName>
</protein>
<accession>A0A8F5GXL9</accession>
<dbReference type="GO" id="GO:0004386">
    <property type="term" value="F:helicase activity"/>
    <property type="evidence" value="ECO:0007669"/>
    <property type="project" value="UniProtKB-KW"/>
</dbReference>
<feature type="region of interest" description="Disordered" evidence="1">
    <location>
        <begin position="1"/>
        <end position="36"/>
    </location>
</feature>
<keyword evidence="6" id="KW-1185">Reference proteome</keyword>
<feature type="compositionally biased region" description="Basic and acidic residues" evidence="1">
    <location>
        <begin position="10"/>
        <end position="36"/>
    </location>
</feature>